<dbReference type="AlphaFoldDB" id="A0A9W5YB92"/>
<keyword evidence="6" id="KW-0813">Transport</keyword>
<comment type="subcellular location">
    <subcellularLocation>
        <location evidence="1 6">Cell membrane</location>
        <topology evidence="1 6">Multi-pass membrane protein</topology>
    </subcellularLocation>
</comment>
<protein>
    <submittedName>
        <fullName evidence="8">Peptide ABC transporter Pep4E family, permease</fullName>
    </submittedName>
</protein>
<feature type="transmembrane region" description="Helical" evidence="6">
    <location>
        <begin position="144"/>
        <end position="167"/>
    </location>
</feature>
<feature type="transmembrane region" description="Helical" evidence="6">
    <location>
        <begin position="587"/>
        <end position="607"/>
    </location>
</feature>
<proteinExistence type="inferred from homology"/>
<feature type="transmembrane region" description="Helical" evidence="6">
    <location>
        <begin position="528"/>
        <end position="553"/>
    </location>
</feature>
<keyword evidence="2 6" id="KW-1003">Cell membrane</keyword>
<keyword evidence="4 6" id="KW-1133">Transmembrane helix</keyword>
<evidence type="ECO:0000256" key="2">
    <source>
        <dbReference type="ARBA" id="ARBA00022475"/>
    </source>
</evidence>
<sequence length="653" mass="77041">MKFRDIIIKNFMYNLKDYSICFINNVFCITIFFLFNSIRLNPNFIDAFYKDEIAKTFLVLVLLVIILFSIFHMIHSNKTFLQSRLKEFGLYLTLGMRTKDIKKMIAIENLIISSCSLLVGIICGIVFSKLFLLLFSHVLDFDVIAYHLSLINLVHTFFGFLIVYMVTTFNTLRCIRKLEIVQIVKNNKVKQETKHNSIIVLVIGILLTVTPMYLLYKMNFRELESNYRLFYTGIILTSFIGIYIVISQSSYYIIHGAKRNEKLYLKKILSITEMSHKLNDNKKYIFSLTILCILIFIFTMTSYNSFINIKIENRENNPYDYAYVYNDHINNEFNKIYQSVLNEYDCQLVDSKKLEFITMPIAKFPVLYEPVFVNENDSKLLYGENIDVSSGKVVIIRNGAFDNFWYSEGFITLQENNEQLIIESDISKNIMNKTNRYYNRYIFILDNDDYNSYSSQLSDDRKGTFLYGDFQEESKIKVVSSKIENTLYDEFSEYKTEKTKKDTKWYKYPFYITNRVECYKNSMEENKFIIFITFFIAILFLISAGNILSFKIISEKDKVKQKYDKIKGVGITKKEIKTNISRSIKPLFLIPIISGIIYSYILIFVLMKHTGMVTFNNSLILENVKLVIAFIVLHYLFYKCTARNLYRYVTREI</sequence>
<feature type="transmembrane region" description="Helical" evidence="6">
    <location>
        <begin position="198"/>
        <end position="216"/>
    </location>
</feature>
<evidence type="ECO:0000256" key="6">
    <source>
        <dbReference type="PIRNR" id="PIRNR018968"/>
    </source>
</evidence>
<accession>A0A9W5YB92</accession>
<organism evidence="8 9">
    <name type="scientific">Vallitalea longa</name>
    <dbReference type="NCBI Taxonomy" id="2936439"/>
    <lineage>
        <taxon>Bacteria</taxon>
        <taxon>Bacillati</taxon>
        <taxon>Bacillota</taxon>
        <taxon>Clostridia</taxon>
        <taxon>Lachnospirales</taxon>
        <taxon>Vallitaleaceae</taxon>
        <taxon>Vallitalea</taxon>
    </lineage>
</organism>
<feature type="transmembrane region" description="Helical" evidence="6">
    <location>
        <begin position="53"/>
        <end position="74"/>
    </location>
</feature>
<dbReference type="GO" id="GO:0055085">
    <property type="term" value="P:transmembrane transport"/>
    <property type="evidence" value="ECO:0007669"/>
    <property type="project" value="UniProtKB-UniRule"/>
</dbReference>
<comment type="similarity">
    <text evidence="6">Belongs to the ABC-4 integral membrane protein family.</text>
</comment>
<feature type="transmembrane region" description="Helical" evidence="6">
    <location>
        <begin position="20"/>
        <end position="38"/>
    </location>
</feature>
<reference evidence="8" key="1">
    <citation type="submission" date="2022-06" db="EMBL/GenBank/DDBJ databases">
        <title>Vallitalea longa sp. nov., an anaerobic bacterium isolated from marine sediment.</title>
        <authorList>
            <person name="Hirano S."/>
            <person name="Terahara T."/>
            <person name="Mori K."/>
            <person name="Hamada M."/>
            <person name="Matsumoto R."/>
            <person name="Kobayashi T."/>
        </authorList>
    </citation>
    <scope>NUCLEOTIDE SEQUENCE</scope>
    <source>
        <strain evidence="8">SH18-1</strain>
    </source>
</reference>
<feature type="transmembrane region" description="Helical" evidence="6">
    <location>
        <begin position="106"/>
        <end position="132"/>
    </location>
</feature>
<feature type="transmembrane region" description="Helical" evidence="6">
    <location>
        <begin position="619"/>
        <end position="638"/>
    </location>
</feature>
<dbReference type="Pfam" id="PF02687">
    <property type="entry name" value="FtsX"/>
    <property type="match status" value="1"/>
</dbReference>
<dbReference type="Proteomes" id="UP001144256">
    <property type="component" value="Unassembled WGS sequence"/>
</dbReference>
<dbReference type="InterPro" id="IPR003838">
    <property type="entry name" value="ABC3_permease_C"/>
</dbReference>
<dbReference type="PANTHER" id="PTHR46795:SF3">
    <property type="entry name" value="ABC TRANSPORTER PERMEASE"/>
    <property type="match status" value="1"/>
</dbReference>
<dbReference type="RefSeq" id="WP_281817292.1">
    <property type="nucleotide sequence ID" value="NZ_BRLB01000012.1"/>
</dbReference>
<dbReference type="InterPro" id="IPR052536">
    <property type="entry name" value="ABC-4_Integral_Memb_Prot"/>
</dbReference>
<evidence type="ECO:0000256" key="1">
    <source>
        <dbReference type="ARBA" id="ARBA00004651"/>
    </source>
</evidence>
<gene>
    <name evidence="8" type="ORF">SH1V18_32820</name>
</gene>
<feature type="transmembrane region" description="Helical" evidence="6">
    <location>
        <begin position="284"/>
        <end position="303"/>
    </location>
</feature>
<feature type="domain" description="ABC3 transporter permease C-terminal" evidence="7">
    <location>
        <begin position="60"/>
        <end position="179"/>
    </location>
</feature>
<keyword evidence="5 6" id="KW-0472">Membrane</keyword>
<feature type="transmembrane region" description="Helical" evidence="6">
    <location>
        <begin position="228"/>
        <end position="254"/>
    </location>
</feature>
<evidence type="ECO:0000256" key="4">
    <source>
        <dbReference type="ARBA" id="ARBA00022989"/>
    </source>
</evidence>
<name>A0A9W5YB92_9FIRM</name>
<comment type="caution">
    <text evidence="8">The sequence shown here is derived from an EMBL/GenBank/DDBJ whole genome shotgun (WGS) entry which is preliminary data.</text>
</comment>
<evidence type="ECO:0000313" key="8">
    <source>
        <dbReference type="EMBL" id="GKX30802.1"/>
    </source>
</evidence>
<keyword evidence="9" id="KW-1185">Reference proteome</keyword>
<keyword evidence="3 6" id="KW-0812">Transmembrane</keyword>
<dbReference type="PIRSF" id="PIRSF018968">
    <property type="entry name" value="ABC_permease_BceB"/>
    <property type="match status" value="1"/>
</dbReference>
<evidence type="ECO:0000313" key="9">
    <source>
        <dbReference type="Proteomes" id="UP001144256"/>
    </source>
</evidence>
<evidence type="ECO:0000256" key="5">
    <source>
        <dbReference type="ARBA" id="ARBA00023136"/>
    </source>
</evidence>
<dbReference type="EMBL" id="BRLB01000012">
    <property type="protein sequence ID" value="GKX30802.1"/>
    <property type="molecule type" value="Genomic_DNA"/>
</dbReference>
<dbReference type="InterPro" id="IPR027022">
    <property type="entry name" value="ABC_permease_BceB-typ"/>
</dbReference>
<evidence type="ECO:0000259" key="7">
    <source>
        <dbReference type="Pfam" id="PF02687"/>
    </source>
</evidence>
<dbReference type="GO" id="GO:0005886">
    <property type="term" value="C:plasma membrane"/>
    <property type="evidence" value="ECO:0007669"/>
    <property type="project" value="UniProtKB-SubCell"/>
</dbReference>
<dbReference type="PANTHER" id="PTHR46795">
    <property type="entry name" value="ABC TRANSPORTER PERMEASE-RELATED-RELATED"/>
    <property type="match status" value="1"/>
</dbReference>
<evidence type="ECO:0000256" key="3">
    <source>
        <dbReference type="ARBA" id="ARBA00022692"/>
    </source>
</evidence>